<reference evidence="1" key="1">
    <citation type="submission" date="2024-09" db="EMBL/GenBank/DDBJ databases">
        <title>Black Yeasts Isolated from many extreme environments.</title>
        <authorList>
            <person name="Coleine C."/>
            <person name="Stajich J.E."/>
            <person name="Selbmann L."/>
        </authorList>
    </citation>
    <scope>NUCLEOTIDE SEQUENCE</scope>
    <source>
        <strain evidence="1">CCFEE 5737</strain>
    </source>
</reference>
<feature type="non-terminal residue" evidence="1">
    <location>
        <position position="62"/>
    </location>
</feature>
<proteinExistence type="predicted"/>
<dbReference type="EMBL" id="JAWDJW010012524">
    <property type="protein sequence ID" value="KAK3044030.1"/>
    <property type="molecule type" value="Genomic_DNA"/>
</dbReference>
<evidence type="ECO:0000313" key="2">
    <source>
        <dbReference type="Proteomes" id="UP001186974"/>
    </source>
</evidence>
<keyword evidence="2" id="KW-1185">Reference proteome</keyword>
<protein>
    <submittedName>
        <fullName evidence="1">Uncharacterized protein</fullName>
    </submittedName>
</protein>
<comment type="caution">
    <text evidence="1">The sequence shown here is derived from an EMBL/GenBank/DDBJ whole genome shotgun (WGS) entry which is preliminary data.</text>
</comment>
<organism evidence="1 2">
    <name type="scientific">Coniosporium uncinatum</name>
    <dbReference type="NCBI Taxonomy" id="93489"/>
    <lineage>
        <taxon>Eukaryota</taxon>
        <taxon>Fungi</taxon>
        <taxon>Dikarya</taxon>
        <taxon>Ascomycota</taxon>
        <taxon>Pezizomycotina</taxon>
        <taxon>Dothideomycetes</taxon>
        <taxon>Dothideomycetes incertae sedis</taxon>
        <taxon>Coniosporium</taxon>
    </lineage>
</organism>
<gene>
    <name evidence="1" type="ORF">LTS18_002359</name>
</gene>
<name>A0ACC3CSG3_9PEZI</name>
<evidence type="ECO:0000313" key="1">
    <source>
        <dbReference type="EMBL" id="KAK3044030.1"/>
    </source>
</evidence>
<sequence>MSTGVTPLRSDHAFVDLIDGLKVQRACVGNNTPPMQSKVSHDAECLGQQPLEGLLVQAHFLQ</sequence>
<accession>A0ACC3CSG3</accession>
<dbReference type="Proteomes" id="UP001186974">
    <property type="component" value="Unassembled WGS sequence"/>
</dbReference>